<dbReference type="CDD" id="cd05233">
    <property type="entry name" value="SDR_c"/>
    <property type="match status" value="1"/>
</dbReference>
<evidence type="ECO:0000313" key="5">
    <source>
        <dbReference type="Proteomes" id="UP001157125"/>
    </source>
</evidence>
<dbReference type="InterPro" id="IPR036291">
    <property type="entry name" value="NAD(P)-bd_dom_sf"/>
</dbReference>
<dbReference type="PANTHER" id="PTHR42760">
    <property type="entry name" value="SHORT-CHAIN DEHYDROGENASES/REDUCTASES FAMILY MEMBER"/>
    <property type="match status" value="1"/>
</dbReference>
<dbReference type="Gene3D" id="3.40.50.720">
    <property type="entry name" value="NAD(P)-binding Rossmann-like Domain"/>
    <property type="match status" value="1"/>
</dbReference>
<reference evidence="5" key="1">
    <citation type="journal article" date="2019" name="Int. J. Syst. Evol. Microbiol.">
        <title>The Global Catalogue of Microorganisms (GCM) 10K type strain sequencing project: providing services to taxonomists for standard genome sequencing and annotation.</title>
        <authorList>
            <consortium name="The Broad Institute Genomics Platform"/>
            <consortium name="The Broad Institute Genome Sequencing Center for Infectious Disease"/>
            <person name="Wu L."/>
            <person name="Ma J."/>
        </authorList>
    </citation>
    <scope>NUCLEOTIDE SEQUENCE [LARGE SCALE GENOMIC DNA]</scope>
    <source>
        <strain evidence="5">NBRC 112299</strain>
    </source>
</reference>
<dbReference type="PROSITE" id="PS00061">
    <property type="entry name" value="ADH_SHORT"/>
    <property type="match status" value="1"/>
</dbReference>
<feature type="region of interest" description="Disordered" evidence="3">
    <location>
        <begin position="176"/>
        <end position="209"/>
    </location>
</feature>
<accession>A0ABQ6I9K7</accession>
<dbReference type="Proteomes" id="UP001157125">
    <property type="component" value="Unassembled WGS sequence"/>
</dbReference>
<gene>
    <name evidence="4" type="ORF">GCM10025876_02240</name>
</gene>
<proteinExistence type="inferred from homology"/>
<comment type="caution">
    <text evidence="4">The sequence shown here is derived from an EMBL/GenBank/DDBJ whole genome shotgun (WGS) entry which is preliminary data.</text>
</comment>
<evidence type="ECO:0000256" key="2">
    <source>
        <dbReference type="RuleBase" id="RU000363"/>
    </source>
</evidence>
<evidence type="ECO:0000256" key="1">
    <source>
        <dbReference type="ARBA" id="ARBA00006484"/>
    </source>
</evidence>
<dbReference type="EMBL" id="BSUN01000001">
    <property type="protein sequence ID" value="GMA34020.1"/>
    <property type="molecule type" value="Genomic_DNA"/>
</dbReference>
<protein>
    <submittedName>
        <fullName evidence="4">Uncharacterized protein</fullName>
    </submittedName>
</protein>
<dbReference type="PRINTS" id="PR00080">
    <property type="entry name" value="SDRFAMILY"/>
</dbReference>
<dbReference type="PRINTS" id="PR00081">
    <property type="entry name" value="GDHRDH"/>
</dbReference>
<evidence type="ECO:0000313" key="4">
    <source>
        <dbReference type="EMBL" id="GMA34020.1"/>
    </source>
</evidence>
<organism evidence="4 5">
    <name type="scientific">Demequina litorisediminis</name>
    <dbReference type="NCBI Taxonomy" id="1849022"/>
    <lineage>
        <taxon>Bacteria</taxon>
        <taxon>Bacillati</taxon>
        <taxon>Actinomycetota</taxon>
        <taxon>Actinomycetes</taxon>
        <taxon>Micrococcales</taxon>
        <taxon>Demequinaceae</taxon>
        <taxon>Demequina</taxon>
    </lineage>
</organism>
<evidence type="ECO:0000256" key="3">
    <source>
        <dbReference type="SAM" id="MobiDB-lite"/>
    </source>
</evidence>
<feature type="compositionally biased region" description="Low complexity" evidence="3">
    <location>
        <begin position="182"/>
        <end position="209"/>
    </location>
</feature>
<dbReference type="InterPro" id="IPR020904">
    <property type="entry name" value="Sc_DH/Rdtase_CS"/>
</dbReference>
<comment type="similarity">
    <text evidence="1 2">Belongs to the short-chain dehydrogenases/reductases (SDR) family.</text>
</comment>
<dbReference type="Pfam" id="PF00106">
    <property type="entry name" value="adh_short"/>
    <property type="match status" value="1"/>
</dbReference>
<sequence>MTILDVLAEDAAEAAQNLGGYAMGVDLANAEATATTVDAAIAARGGVDVLVNCAGIFRLTPLLEITPESWDSMLGINAKATMITMQRAAHAMIPAGGGTIINIASMAAKKGGAMEAHYAASKSAVVALTRAAALEWGEHGVRANAICPGYVLTDMGAATRSTEQVDGWTRLSPLAAWETPMTSRPSPRSSRATSRPTSRARRSTSPAAW</sequence>
<dbReference type="SUPFAM" id="SSF51735">
    <property type="entry name" value="NAD(P)-binding Rossmann-fold domains"/>
    <property type="match status" value="1"/>
</dbReference>
<keyword evidence="5" id="KW-1185">Reference proteome</keyword>
<dbReference type="InterPro" id="IPR002347">
    <property type="entry name" value="SDR_fam"/>
</dbReference>
<name>A0ABQ6I9K7_9MICO</name>